<keyword evidence="2" id="KW-1185">Reference proteome</keyword>
<dbReference type="Proteomes" id="UP000789702">
    <property type="component" value="Unassembled WGS sequence"/>
</dbReference>
<protein>
    <submittedName>
        <fullName evidence="1">10171_t:CDS:1</fullName>
    </submittedName>
</protein>
<comment type="caution">
    <text evidence="1">The sequence shown here is derived from an EMBL/GenBank/DDBJ whole genome shotgun (WGS) entry which is preliminary data.</text>
</comment>
<sequence length="434" mass="48723">MADYFFTVVTFLAILLCIIPGIFHIQTRNWGAILMIFWVVTTNTILFINSILWATDLDDKAPIYCLISSPIYVGSNFGLLASISCMIHTLYTLIARPMIITENIKRRQAIIDFSLIILVPMILTGCFYLVQTNKYGIRPVLGCFSPAYVNGLFFLIDGIWPVFISIVGCYYAVPRFPYGLSVFDYAKPLTGFFVFLFFGTGRDASSAYIRWAKKIHLDKVFSFLKESYDDLRSQHSKSSKSSKSSQNSTLQSNSHVSSIPDSPFKSPKHVPHLSDSFGDEKDDKSTITTSVSATIPKPKKGLGNIFFLSSHRTPSEQAQIDMTSGIHIRIDGLTTNIIEEDNDHSIEEPVPIYQTVDVFPRGIHEALDEYDDMRLDKQNDTSTFGPLSRSTSVKSTSTIYEYNNSLKPKTVQHTNIQPAYVDAASLVHIEDGYV</sequence>
<evidence type="ECO:0000313" key="2">
    <source>
        <dbReference type="Proteomes" id="UP000789702"/>
    </source>
</evidence>
<evidence type="ECO:0000313" key="1">
    <source>
        <dbReference type="EMBL" id="CAG8500487.1"/>
    </source>
</evidence>
<proteinExistence type="predicted"/>
<name>A0ACA9L0D5_9GLOM</name>
<reference evidence="1" key="1">
    <citation type="submission" date="2021-06" db="EMBL/GenBank/DDBJ databases">
        <authorList>
            <person name="Kallberg Y."/>
            <person name="Tangrot J."/>
            <person name="Rosling A."/>
        </authorList>
    </citation>
    <scope>NUCLEOTIDE SEQUENCE</scope>
    <source>
        <strain evidence="1">IL203A</strain>
    </source>
</reference>
<organism evidence="1 2">
    <name type="scientific">Dentiscutata heterogama</name>
    <dbReference type="NCBI Taxonomy" id="1316150"/>
    <lineage>
        <taxon>Eukaryota</taxon>
        <taxon>Fungi</taxon>
        <taxon>Fungi incertae sedis</taxon>
        <taxon>Mucoromycota</taxon>
        <taxon>Glomeromycotina</taxon>
        <taxon>Glomeromycetes</taxon>
        <taxon>Diversisporales</taxon>
        <taxon>Gigasporaceae</taxon>
        <taxon>Dentiscutata</taxon>
    </lineage>
</organism>
<accession>A0ACA9L0D5</accession>
<gene>
    <name evidence="1" type="ORF">DHETER_LOCUS2984</name>
</gene>
<dbReference type="EMBL" id="CAJVPU010002406">
    <property type="protein sequence ID" value="CAG8500487.1"/>
    <property type="molecule type" value="Genomic_DNA"/>
</dbReference>